<accession>A0A5W5JTH6</accession>
<keyword evidence="1" id="KW-0812">Transmembrane</keyword>
<comment type="caution">
    <text evidence="2">The sequence shown here is derived from an EMBL/GenBank/DDBJ whole genome shotgun (WGS) entry which is preliminary data.</text>
</comment>
<protein>
    <submittedName>
        <fullName evidence="2">Uncharacterized protein</fullName>
    </submittedName>
</protein>
<proteinExistence type="predicted"/>
<feature type="transmembrane region" description="Helical" evidence="1">
    <location>
        <begin position="20"/>
        <end position="41"/>
    </location>
</feature>
<keyword evidence="1" id="KW-0472">Membrane</keyword>
<reference evidence="2" key="1">
    <citation type="submission" date="2018-06" db="EMBL/GenBank/DDBJ databases">
        <authorList>
            <person name="Ashton P.M."/>
            <person name="Dallman T."/>
            <person name="Nair S."/>
            <person name="De Pinna E."/>
            <person name="Peters T."/>
            <person name="Grant K."/>
        </authorList>
    </citation>
    <scope>NUCLEOTIDE SEQUENCE</scope>
    <source>
        <strain evidence="2">187601</strain>
    </source>
</reference>
<name>A0A5W5JTH6_SALET</name>
<dbReference type="EMBL" id="AAHKMO010000022">
    <property type="protein sequence ID" value="EBX1945340.1"/>
    <property type="molecule type" value="Genomic_DNA"/>
</dbReference>
<sequence length="243" mass="27515">MADWFIATEGVKVVKDSASLWPQIITAVSSAGAALGGVYLAHYFTRRREERAAATKLVSERLFIATELVFLLEQFAEACAGVATDYGYSNQDRITVPETTVPNLSYSAVTGDWRVLPAKLMYHIRELPVIQGEADRAIAAAEAYPPDYDEFFEARQYQYTRLGLKAIIQSRRLRQFAGLPDTRLDASPWSAQNVLWKEWRLERKRRHAHAVLMAQSLATFRIVNQLRDDKRKGPHAVEGDNEE</sequence>
<keyword evidence="1" id="KW-1133">Transmembrane helix</keyword>
<dbReference type="AlphaFoldDB" id="A0A5W5JTH6"/>
<evidence type="ECO:0000256" key="1">
    <source>
        <dbReference type="SAM" id="Phobius"/>
    </source>
</evidence>
<evidence type="ECO:0000313" key="2">
    <source>
        <dbReference type="EMBL" id="EBX1945340.1"/>
    </source>
</evidence>
<organism evidence="2">
    <name type="scientific">Salmonella enterica subsp. enterica serovar Saintpaul</name>
    <dbReference type="NCBI Taxonomy" id="90105"/>
    <lineage>
        <taxon>Bacteria</taxon>
        <taxon>Pseudomonadati</taxon>
        <taxon>Pseudomonadota</taxon>
        <taxon>Gammaproteobacteria</taxon>
        <taxon>Enterobacterales</taxon>
        <taxon>Enterobacteriaceae</taxon>
        <taxon>Salmonella</taxon>
    </lineage>
</organism>
<gene>
    <name evidence="2" type="ORF">DRD48_16930</name>
</gene>